<comment type="caution">
    <text evidence="2">The sequence shown here is derived from an EMBL/GenBank/DDBJ whole genome shotgun (WGS) entry which is preliminary data.</text>
</comment>
<dbReference type="InterPro" id="IPR052281">
    <property type="entry name" value="GAREM"/>
</dbReference>
<accession>A0ABD3XZ25</accession>
<feature type="region of interest" description="Disordered" evidence="1">
    <location>
        <begin position="280"/>
        <end position="329"/>
    </location>
</feature>
<dbReference type="EMBL" id="JBJQND010000001">
    <property type="protein sequence ID" value="KAL3891474.1"/>
    <property type="molecule type" value="Genomic_DNA"/>
</dbReference>
<evidence type="ECO:0000313" key="2">
    <source>
        <dbReference type="EMBL" id="KAL3891474.1"/>
    </source>
</evidence>
<dbReference type="Gene3D" id="1.10.150.50">
    <property type="entry name" value="Transcription Factor, Ets-1"/>
    <property type="match status" value="1"/>
</dbReference>
<keyword evidence="3" id="KW-1185">Reference proteome</keyword>
<feature type="compositionally biased region" description="Polar residues" evidence="1">
    <location>
        <begin position="308"/>
        <end position="329"/>
    </location>
</feature>
<dbReference type="AlphaFoldDB" id="A0ABD3XZ25"/>
<evidence type="ECO:0008006" key="4">
    <source>
        <dbReference type="Google" id="ProtNLM"/>
    </source>
</evidence>
<dbReference type="PANTHER" id="PTHR14454">
    <property type="entry name" value="GRB2-ASSOCIATED AND REGULATOR OF MAPK PROTEIN FAMILY MEMBER"/>
    <property type="match status" value="1"/>
</dbReference>
<proteinExistence type="predicted"/>
<protein>
    <recommendedName>
        <fullName evidence="4">SAM domain-containing protein</fullName>
    </recommendedName>
</protein>
<sequence>MLFECDKVTYRVSEIFEKFKDKLPKIVMVAQGFYGDIVTDTFDREQVIRVHTYSRQRRVVAVPLEETNRKLGHYSIPVDYRLKFCLKKSSARKENKSFTLSEIIERNKLPVEVQFANDEKVTVGSKSINTSRFPALRLTHTFEEIYLLGNFINSGVMDPRYVPIPLYLKDLRLSLITGIKGRSRDHWKSFQDELTSIANTALRFDLNYGKEDIAIYSDAVGHDTLYEELQPHLYADPFEFFRYQVINPSYALEDDNIHSLPFMKEELASSTLTMKKTPALPEKQTKSQDNPYISMPGNIRPALPPRNPETTKINVDQSKNPNEQLPSPSIRQVTPTYSNDALPDDIEHYMIKDVNEALRRLKLEKYIPEFTNQMIDGRILRSLDETVLREDFHFTRIEALRLVNFAKDGHIPT</sequence>
<evidence type="ECO:0000313" key="3">
    <source>
        <dbReference type="Proteomes" id="UP001634394"/>
    </source>
</evidence>
<gene>
    <name evidence="2" type="ORF">ACJMK2_003736</name>
</gene>
<dbReference type="InterPro" id="IPR013761">
    <property type="entry name" value="SAM/pointed_sf"/>
</dbReference>
<dbReference type="SUPFAM" id="SSF47769">
    <property type="entry name" value="SAM/Pointed domain"/>
    <property type="match status" value="1"/>
</dbReference>
<dbReference type="PANTHER" id="PTHR14454:SF11">
    <property type="entry name" value="SERRANO, ISOFORM F"/>
    <property type="match status" value="1"/>
</dbReference>
<evidence type="ECO:0000256" key="1">
    <source>
        <dbReference type="SAM" id="MobiDB-lite"/>
    </source>
</evidence>
<organism evidence="2 3">
    <name type="scientific">Sinanodonta woodiana</name>
    <name type="common">Chinese pond mussel</name>
    <name type="synonym">Anodonta woodiana</name>
    <dbReference type="NCBI Taxonomy" id="1069815"/>
    <lineage>
        <taxon>Eukaryota</taxon>
        <taxon>Metazoa</taxon>
        <taxon>Spiralia</taxon>
        <taxon>Lophotrochozoa</taxon>
        <taxon>Mollusca</taxon>
        <taxon>Bivalvia</taxon>
        <taxon>Autobranchia</taxon>
        <taxon>Heteroconchia</taxon>
        <taxon>Palaeoheterodonta</taxon>
        <taxon>Unionida</taxon>
        <taxon>Unionoidea</taxon>
        <taxon>Unionidae</taxon>
        <taxon>Unioninae</taxon>
        <taxon>Sinanodonta</taxon>
    </lineage>
</organism>
<dbReference type="Proteomes" id="UP001634394">
    <property type="component" value="Unassembled WGS sequence"/>
</dbReference>
<name>A0ABD3XZ25_SINWO</name>
<reference evidence="2 3" key="1">
    <citation type="submission" date="2024-11" db="EMBL/GenBank/DDBJ databases">
        <title>Chromosome-level genome assembly of the freshwater bivalve Anodonta woodiana.</title>
        <authorList>
            <person name="Chen X."/>
        </authorList>
    </citation>
    <scope>NUCLEOTIDE SEQUENCE [LARGE SCALE GENOMIC DNA]</scope>
    <source>
        <strain evidence="2">MN2024</strain>
        <tissue evidence="2">Gills</tissue>
    </source>
</reference>